<accession>A0A455R282</accession>
<dbReference type="GO" id="GO:0016125">
    <property type="term" value="P:sterol metabolic process"/>
    <property type="evidence" value="ECO:0007669"/>
    <property type="project" value="TreeGrafter"/>
</dbReference>
<protein>
    <submittedName>
        <fullName evidence="13">Cytochrome P450</fullName>
    </submittedName>
</protein>
<dbReference type="GO" id="GO:0020037">
    <property type="term" value="F:heme binding"/>
    <property type="evidence" value="ECO:0007669"/>
    <property type="project" value="InterPro"/>
</dbReference>
<dbReference type="GO" id="GO:0016020">
    <property type="term" value="C:membrane"/>
    <property type="evidence" value="ECO:0007669"/>
    <property type="project" value="UniProtKB-SubCell"/>
</dbReference>
<evidence type="ECO:0000256" key="12">
    <source>
        <dbReference type="RuleBase" id="RU000461"/>
    </source>
</evidence>
<dbReference type="Pfam" id="PF00067">
    <property type="entry name" value="p450"/>
    <property type="match status" value="1"/>
</dbReference>
<evidence type="ECO:0000256" key="4">
    <source>
        <dbReference type="ARBA" id="ARBA00022617"/>
    </source>
</evidence>
<dbReference type="PROSITE" id="PS00086">
    <property type="entry name" value="CYTOCHROME_P450"/>
    <property type="match status" value="1"/>
</dbReference>
<sequence length="493" mass="56516">MELELKSICFLLAAALLGGYAFVFGLLKKLHEWYHVAKVGMTKYPLPPGDMGWPVLGNIPTFIRKFKSDPDSFIFDLVARYGKTGMYKTHLFGSPSIIVCTPETCRRVFTDDEQFKLGYPESAKILTGRKAFHSISNAEHKRLRKLTTSPINGHEALSMYIDLIEHIAIDSLEQLASMKEPVELLKELRHFAFKVITNIFVGSDADAVNLGFLEHCYTDLNQGLKSRVINFPGFPFYKAMKARKKLVKLLQALLDGKRTPRTRKGERDVKRGMMDLLMEIKDEDGTPLDDEYIVDLLLLFFLAGHESSAHGVLWSVIFLTANPEVFKKAKEEQEEVIKRRPSTQKGLTLSEIRQMHYLSMVIDEMLRRTSISFSNFREAKMDVIMNGYKIPKGWKVLIWNRAVHMDPEVYTNPQEFNPSRWENRIVRPGTYLPFGLGSRLCPGSDLAKLETAIFLHHFLLNYRMERINPDCPLKYLPCPHPADNCLARIIKVE</sequence>
<dbReference type="PANTHER" id="PTHR24286">
    <property type="entry name" value="CYTOCHROME P450 26"/>
    <property type="match status" value="1"/>
</dbReference>
<evidence type="ECO:0000256" key="1">
    <source>
        <dbReference type="ARBA" id="ARBA00001971"/>
    </source>
</evidence>
<dbReference type="GO" id="GO:0016132">
    <property type="term" value="P:brassinosteroid biosynthetic process"/>
    <property type="evidence" value="ECO:0007669"/>
    <property type="project" value="TreeGrafter"/>
</dbReference>
<evidence type="ECO:0000256" key="9">
    <source>
        <dbReference type="ARBA" id="ARBA00023004"/>
    </source>
</evidence>
<dbReference type="InterPro" id="IPR017972">
    <property type="entry name" value="Cyt_P450_CS"/>
</dbReference>
<dbReference type="AlphaFoldDB" id="A0A455R282"/>
<evidence type="ECO:0000256" key="6">
    <source>
        <dbReference type="ARBA" id="ARBA00022723"/>
    </source>
</evidence>
<comment type="similarity">
    <text evidence="3 12">Belongs to the cytochrome P450 family.</text>
</comment>
<dbReference type="GO" id="GO:0005783">
    <property type="term" value="C:endoplasmic reticulum"/>
    <property type="evidence" value="ECO:0007669"/>
    <property type="project" value="TreeGrafter"/>
</dbReference>
<evidence type="ECO:0000256" key="11">
    <source>
        <dbReference type="PIRSR" id="PIRSR602401-1"/>
    </source>
</evidence>
<keyword evidence="4 11" id="KW-0349">Heme</keyword>
<dbReference type="GO" id="GO:0051777">
    <property type="term" value="F:ent-kaurenoic acid monooxygenase activity"/>
    <property type="evidence" value="ECO:0007669"/>
    <property type="project" value="TreeGrafter"/>
</dbReference>
<dbReference type="EMBL" id="LC202613">
    <property type="protein sequence ID" value="BBE15475.1"/>
    <property type="molecule type" value="mRNA"/>
</dbReference>
<gene>
    <name evidence="13" type="primary">PtCYP7</name>
    <name evidence="13" type="synonym">CYP88A85</name>
</gene>
<dbReference type="InterPro" id="IPR002401">
    <property type="entry name" value="Cyt_P450_E_grp-I"/>
</dbReference>
<keyword evidence="5" id="KW-0812">Transmembrane</keyword>
<dbReference type="PRINTS" id="PR00385">
    <property type="entry name" value="P450"/>
</dbReference>
<evidence type="ECO:0000256" key="3">
    <source>
        <dbReference type="ARBA" id="ARBA00010617"/>
    </source>
</evidence>
<evidence type="ECO:0000313" key="13">
    <source>
        <dbReference type="EMBL" id="BBE15475.1"/>
    </source>
</evidence>
<keyword evidence="8 12" id="KW-0560">Oxidoreductase</keyword>
<evidence type="ECO:0000256" key="7">
    <source>
        <dbReference type="ARBA" id="ARBA00022989"/>
    </source>
</evidence>
<proteinExistence type="evidence at transcript level"/>
<evidence type="ECO:0000256" key="5">
    <source>
        <dbReference type="ARBA" id="ARBA00022692"/>
    </source>
</evidence>
<evidence type="ECO:0000256" key="8">
    <source>
        <dbReference type="ARBA" id="ARBA00023002"/>
    </source>
</evidence>
<keyword evidence="12" id="KW-0503">Monooxygenase</keyword>
<evidence type="ECO:0000256" key="2">
    <source>
        <dbReference type="ARBA" id="ARBA00004167"/>
    </source>
</evidence>
<name>A0A455R282_9FABA</name>
<feature type="binding site" description="axial binding residue" evidence="11">
    <location>
        <position position="441"/>
    </location>
    <ligand>
        <name>heme</name>
        <dbReference type="ChEBI" id="CHEBI:30413"/>
    </ligand>
    <ligandPart>
        <name>Fe</name>
        <dbReference type="ChEBI" id="CHEBI:18248"/>
    </ligandPart>
</feature>
<dbReference type="GO" id="GO:0005506">
    <property type="term" value="F:iron ion binding"/>
    <property type="evidence" value="ECO:0007669"/>
    <property type="project" value="InterPro"/>
</dbReference>
<organism evidence="13">
    <name type="scientific">Polygala tenuifolia</name>
    <dbReference type="NCBI Taxonomy" id="355332"/>
    <lineage>
        <taxon>Eukaryota</taxon>
        <taxon>Viridiplantae</taxon>
        <taxon>Streptophyta</taxon>
        <taxon>Embryophyta</taxon>
        <taxon>Tracheophyta</taxon>
        <taxon>Spermatophyta</taxon>
        <taxon>Magnoliopsida</taxon>
        <taxon>eudicotyledons</taxon>
        <taxon>Gunneridae</taxon>
        <taxon>Pentapetalae</taxon>
        <taxon>rosids</taxon>
        <taxon>fabids</taxon>
        <taxon>Fabales</taxon>
        <taxon>Polygalaceae</taxon>
        <taxon>Polygala</taxon>
    </lineage>
</organism>
<evidence type="ECO:0000256" key="10">
    <source>
        <dbReference type="ARBA" id="ARBA00023136"/>
    </source>
</evidence>
<dbReference type="InterPro" id="IPR036396">
    <property type="entry name" value="Cyt_P450_sf"/>
</dbReference>
<dbReference type="PANTHER" id="PTHR24286:SF199">
    <property type="entry name" value="CYTOCHROME P450 88D6"/>
    <property type="match status" value="1"/>
</dbReference>
<keyword evidence="6 11" id="KW-0479">Metal-binding</keyword>
<dbReference type="GO" id="GO:0010268">
    <property type="term" value="P:brassinosteroid homeostasis"/>
    <property type="evidence" value="ECO:0007669"/>
    <property type="project" value="TreeGrafter"/>
</dbReference>
<keyword evidence="9 11" id="KW-0408">Iron</keyword>
<keyword evidence="7" id="KW-1133">Transmembrane helix</keyword>
<dbReference type="SUPFAM" id="SSF48264">
    <property type="entry name" value="Cytochrome P450"/>
    <property type="match status" value="1"/>
</dbReference>
<dbReference type="Gene3D" id="1.10.630.10">
    <property type="entry name" value="Cytochrome P450"/>
    <property type="match status" value="1"/>
</dbReference>
<keyword evidence="10" id="KW-0472">Membrane</keyword>
<comment type="cofactor">
    <cofactor evidence="1 11">
        <name>heme</name>
        <dbReference type="ChEBI" id="CHEBI:30413"/>
    </cofactor>
</comment>
<dbReference type="InterPro" id="IPR001128">
    <property type="entry name" value="Cyt_P450"/>
</dbReference>
<comment type="subcellular location">
    <subcellularLocation>
        <location evidence="2">Membrane</location>
        <topology evidence="2">Single-pass membrane protein</topology>
    </subcellularLocation>
</comment>
<dbReference type="PRINTS" id="PR00463">
    <property type="entry name" value="EP450I"/>
</dbReference>
<reference evidence="13" key="1">
    <citation type="journal article" date="2016" name="Planta Med.">
        <title>Discovery of genes involved in onjisaponin biosynthesis from Polygala tenuifolia.</title>
        <authorList>
            <person name="Kikuchi A."/>
            <person name="Yamamura Y."/>
            <person name="Murakami Y."/>
            <person name="Takao Y."/>
            <person name="Tatsuo Y."/>
            <person name="Kurosaki F."/>
            <person name="Lee J.B."/>
        </authorList>
    </citation>
    <scope>NUCLEOTIDE SEQUENCE</scope>
</reference>